<reference evidence="14 15" key="1">
    <citation type="journal article" date="2014" name="Int. J. Syst. Evol. Microbiol.">
        <title>Complete genome sequence of Corynebacterium casei LMG S-19264T (=DSM 44701T), isolated from a smear-ripened cheese.</title>
        <authorList>
            <consortium name="US DOE Joint Genome Institute (JGI-PGF)"/>
            <person name="Walter F."/>
            <person name="Albersmeier A."/>
            <person name="Kalinowski J."/>
            <person name="Ruckert C."/>
        </authorList>
    </citation>
    <scope>NUCLEOTIDE SEQUENCE [LARGE SCALE GENOMIC DNA]</scope>
    <source>
        <strain evidence="14 15">KCTC 23968</strain>
    </source>
</reference>
<dbReference type="SUPFAM" id="SSF55957">
    <property type="entry name" value="Phosphoglucomutase, C-terminal domain"/>
    <property type="match status" value="1"/>
</dbReference>
<evidence type="ECO:0000256" key="4">
    <source>
        <dbReference type="ARBA" id="ARBA00012728"/>
    </source>
</evidence>
<dbReference type="InterPro" id="IPR016055">
    <property type="entry name" value="A-D-PHexomutase_a/b/a-I/II/III"/>
</dbReference>
<evidence type="ECO:0000313" key="14">
    <source>
        <dbReference type="EMBL" id="GGX59037.1"/>
    </source>
</evidence>
<dbReference type="PANTHER" id="PTHR22573:SF2">
    <property type="entry name" value="PHOSPHOGLUCOMUTASE"/>
    <property type="match status" value="1"/>
</dbReference>
<dbReference type="EC" id="5.4.2.2" evidence="4"/>
<feature type="domain" description="Alpha-D-phosphohexomutase alpha/beta/alpha" evidence="12">
    <location>
        <begin position="184"/>
        <end position="285"/>
    </location>
</feature>
<keyword evidence="15" id="KW-1185">Reference proteome</keyword>
<dbReference type="GO" id="GO:0000287">
    <property type="term" value="F:magnesium ion binding"/>
    <property type="evidence" value="ECO:0007669"/>
    <property type="project" value="InterPro"/>
</dbReference>
<organism evidence="14 15">
    <name type="scientific">Litorimonas cladophorae</name>
    <dbReference type="NCBI Taxonomy" id="1220491"/>
    <lineage>
        <taxon>Bacteria</taxon>
        <taxon>Pseudomonadati</taxon>
        <taxon>Pseudomonadota</taxon>
        <taxon>Alphaproteobacteria</taxon>
        <taxon>Maricaulales</taxon>
        <taxon>Robiginitomaculaceae</taxon>
    </lineage>
</organism>
<evidence type="ECO:0000256" key="9">
    <source>
        <dbReference type="RuleBase" id="RU004326"/>
    </source>
</evidence>
<dbReference type="GO" id="GO:0005975">
    <property type="term" value="P:carbohydrate metabolic process"/>
    <property type="evidence" value="ECO:0007669"/>
    <property type="project" value="InterPro"/>
</dbReference>
<dbReference type="FunFam" id="3.30.310.50:FF:000002">
    <property type="entry name" value="Phosphoglucomutase 5"/>
    <property type="match status" value="1"/>
</dbReference>
<comment type="caution">
    <text evidence="14">The sequence shown here is derived from an EMBL/GenBank/DDBJ whole genome shotgun (WGS) entry which is preliminary data.</text>
</comment>
<dbReference type="FunFam" id="3.40.120.10:FF:000004">
    <property type="entry name" value="Phosphoglucomutase 5"/>
    <property type="match status" value="1"/>
</dbReference>
<evidence type="ECO:0000256" key="3">
    <source>
        <dbReference type="ARBA" id="ARBA00010231"/>
    </source>
</evidence>
<protein>
    <recommendedName>
        <fullName evidence="4">phosphoglucomutase (alpha-D-glucose-1,6-bisphosphate-dependent)</fullName>
        <ecNumber evidence="4">5.4.2.2</ecNumber>
    </recommendedName>
</protein>
<dbReference type="Proteomes" id="UP000600865">
    <property type="component" value="Unassembled WGS sequence"/>
</dbReference>
<keyword evidence="6 9" id="KW-0479">Metal-binding</keyword>
<dbReference type="Pfam" id="PF02878">
    <property type="entry name" value="PGM_PMM_I"/>
    <property type="match status" value="1"/>
</dbReference>
<evidence type="ECO:0000313" key="15">
    <source>
        <dbReference type="Proteomes" id="UP000600865"/>
    </source>
</evidence>
<evidence type="ECO:0000256" key="7">
    <source>
        <dbReference type="ARBA" id="ARBA00022842"/>
    </source>
</evidence>
<dbReference type="GO" id="GO:0005829">
    <property type="term" value="C:cytosol"/>
    <property type="evidence" value="ECO:0007669"/>
    <property type="project" value="TreeGrafter"/>
</dbReference>
<keyword evidence="8" id="KW-0413">Isomerase</keyword>
<evidence type="ECO:0000259" key="12">
    <source>
        <dbReference type="Pfam" id="PF02879"/>
    </source>
</evidence>
<dbReference type="Gene3D" id="3.40.120.10">
    <property type="entry name" value="Alpha-D-Glucose-1,6-Bisphosphate, subunit A, domain 3"/>
    <property type="match status" value="3"/>
</dbReference>
<dbReference type="EMBL" id="BMYV01000001">
    <property type="protein sequence ID" value="GGX59037.1"/>
    <property type="molecule type" value="Genomic_DNA"/>
</dbReference>
<dbReference type="InterPro" id="IPR036900">
    <property type="entry name" value="A-D-PHexomutase_C_sf"/>
</dbReference>
<dbReference type="SUPFAM" id="SSF53738">
    <property type="entry name" value="Phosphoglucomutase, first 3 domains"/>
    <property type="match status" value="2"/>
</dbReference>
<dbReference type="NCBIfam" id="NF005737">
    <property type="entry name" value="PRK07564.1-1"/>
    <property type="match status" value="1"/>
</dbReference>
<dbReference type="InterPro" id="IPR005845">
    <property type="entry name" value="A-D-PHexomutase_a/b/a-II"/>
</dbReference>
<dbReference type="InterPro" id="IPR045244">
    <property type="entry name" value="PGM"/>
</dbReference>
<name>A0A918KEL8_9PROT</name>
<evidence type="ECO:0000256" key="1">
    <source>
        <dbReference type="ARBA" id="ARBA00000443"/>
    </source>
</evidence>
<dbReference type="AlphaFoldDB" id="A0A918KEL8"/>
<evidence type="ECO:0000256" key="8">
    <source>
        <dbReference type="ARBA" id="ARBA00023235"/>
    </source>
</evidence>
<dbReference type="InterPro" id="IPR005844">
    <property type="entry name" value="A-D-PHexomutase_a/b/a-I"/>
</dbReference>
<accession>A0A918KEL8</accession>
<dbReference type="PANTHER" id="PTHR22573">
    <property type="entry name" value="PHOSPHOHEXOMUTASE FAMILY MEMBER"/>
    <property type="match status" value="1"/>
</dbReference>
<gene>
    <name evidence="14" type="primary">pgm</name>
    <name evidence="14" type="ORF">GCM10011309_05680</name>
</gene>
<dbReference type="RefSeq" id="WP_189581026.1">
    <property type="nucleotide sequence ID" value="NZ_BMYV01000001.1"/>
</dbReference>
<dbReference type="Gene3D" id="3.30.310.50">
    <property type="entry name" value="Alpha-D-phosphohexomutase, C-terminal domain"/>
    <property type="match status" value="1"/>
</dbReference>
<dbReference type="InterPro" id="IPR005841">
    <property type="entry name" value="Alpha-D-phosphohexomutase_SF"/>
</dbReference>
<dbReference type="GO" id="GO:0004614">
    <property type="term" value="F:phosphoglucomutase activity"/>
    <property type="evidence" value="ECO:0007669"/>
    <property type="project" value="UniProtKB-EC"/>
</dbReference>
<keyword evidence="5" id="KW-0597">Phosphoprotein</keyword>
<dbReference type="PRINTS" id="PR00509">
    <property type="entry name" value="PGMPMM"/>
</dbReference>
<evidence type="ECO:0000259" key="11">
    <source>
        <dbReference type="Pfam" id="PF02878"/>
    </source>
</evidence>
<evidence type="ECO:0000256" key="2">
    <source>
        <dbReference type="ARBA" id="ARBA00001946"/>
    </source>
</evidence>
<evidence type="ECO:0000256" key="10">
    <source>
        <dbReference type="SAM" id="MobiDB-lite"/>
    </source>
</evidence>
<feature type="domain" description="Alpha-D-phosphohexomutase alpha/beta/alpha" evidence="11">
    <location>
        <begin position="15"/>
        <end position="152"/>
    </location>
</feature>
<dbReference type="InterPro" id="IPR016066">
    <property type="entry name" value="A-D-PHexomutase_CS"/>
</dbReference>
<evidence type="ECO:0000256" key="5">
    <source>
        <dbReference type="ARBA" id="ARBA00022553"/>
    </source>
</evidence>
<feature type="domain" description="Alpha-D-phosphohexomutase alpha/beta/alpha" evidence="13">
    <location>
        <begin position="296"/>
        <end position="407"/>
    </location>
</feature>
<dbReference type="Pfam" id="PF02879">
    <property type="entry name" value="PGM_PMM_II"/>
    <property type="match status" value="1"/>
</dbReference>
<sequence length="543" mass="58919">MDAFHTIPTTPYEDQKPGTSGLRKRVTDFKQPHYLENFVQSIFDTVRDFRGGKILLGGDGRYFNDEAVQIILRMSSANGVSEVILGKNAILSTPAASHLIRKYHLNGGLVLSASHNPAGQNGDFGVKLNLETGGPAPTSVTDAIFARSQTLSHYRIADGNIDTSRIGTQNLGDMRVTVVDPVEDFAEFMEELFDFSAIKALIESGFSIAFDAMSAVTGPYATEIFGNRLGVSHDQLYNTRPLPDFGGAHPDPNPVHANALFDRMFGPNPPDFGAASDGDGDRYIALGPHFYVSPSDCLAVIAANAHLAPGYKDGIKGIARSMPTGRAADNVAAHLNIPIYETPTGWKYFGNLMDAGRITICGEESASTSSDHIREKDGLWGVLMWLNIIAAKGESVEAIVRAHWRQFGRHYYTRHDYEEVDKASAESIIATLHGQLETLTGRSLQGETIEVADSFTYTDPVDGTVTKNQGLRVFFESGSRLVMRLSGTGTKGATLRIYLERYVGPEGDHDIDLAEATAGLAMIADTLTDLKQTLNRDAPSVIS</sequence>
<dbReference type="Pfam" id="PF02880">
    <property type="entry name" value="PGM_PMM_III"/>
    <property type="match status" value="1"/>
</dbReference>
<comment type="similarity">
    <text evidence="3 9">Belongs to the phosphohexose mutase family.</text>
</comment>
<evidence type="ECO:0000256" key="6">
    <source>
        <dbReference type="ARBA" id="ARBA00022723"/>
    </source>
</evidence>
<evidence type="ECO:0000259" key="13">
    <source>
        <dbReference type="Pfam" id="PF02880"/>
    </source>
</evidence>
<proteinExistence type="inferred from homology"/>
<comment type="cofactor">
    <cofactor evidence="2">
        <name>Mg(2+)</name>
        <dbReference type="ChEBI" id="CHEBI:18420"/>
    </cofactor>
</comment>
<dbReference type="PROSITE" id="PS00710">
    <property type="entry name" value="PGM_PMM"/>
    <property type="match status" value="1"/>
</dbReference>
<keyword evidence="7 9" id="KW-0460">Magnesium</keyword>
<feature type="region of interest" description="Disordered" evidence="10">
    <location>
        <begin position="1"/>
        <end position="23"/>
    </location>
</feature>
<dbReference type="Pfam" id="PF24947">
    <property type="entry name" value="PGM1_C_vert_fung"/>
    <property type="match status" value="1"/>
</dbReference>
<comment type="catalytic activity">
    <reaction evidence="1">
        <text>alpha-D-glucose 1-phosphate = alpha-D-glucose 6-phosphate</text>
        <dbReference type="Rhea" id="RHEA:23536"/>
        <dbReference type="ChEBI" id="CHEBI:58225"/>
        <dbReference type="ChEBI" id="CHEBI:58601"/>
        <dbReference type="EC" id="5.4.2.2"/>
    </reaction>
</comment>
<dbReference type="InterPro" id="IPR005846">
    <property type="entry name" value="A-D-PHexomutase_a/b/a-III"/>
</dbReference>